<feature type="region of interest" description="Disordered" evidence="1">
    <location>
        <begin position="87"/>
        <end position="118"/>
    </location>
</feature>
<name>A0A4Q2RLU1_9HYPH</name>
<gene>
    <name evidence="2" type="ORF">D3272_01460</name>
</gene>
<keyword evidence="3" id="KW-1185">Reference proteome</keyword>
<organism evidence="2 3">
    <name type="scientific">Lichenibacterium ramalinae</name>
    <dbReference type="NCBI Taxonomy" id="2316527"/>
    <lineage>
        <taxon>Bacteria</taxon>
        <taxon>Pseudomonadati</taxon>
        <taxon>Pseudomonadota</taxon>
        <taxon>Alphaproteobacteria</taxon>
        <taxon>Hyphomicrobiales</taxon>
        <taxon>Lichenihabitantaceae</taxon>
        <taxon>Lichenibacterium</taxon>
    </lineage>
</organism>
<dbReference type="Proteomes" id="UP000289411">
    <property type="component" value="Unassembled WGS sequence"/>
</dbReference>
<dbReference type="EMBL" id="QYBC01000001">
    <property type="protein sequence ID" value="RYB07821.1"/>
    <property type="molecule type" value="Genomic_DNA"/>
</dbReference>
<sequence length="188" mass="19736">MVSGRDAMRGTTIRAAAARHGFGEAAVDALWHALERGDGRMAQFSHPELGGMGQWSAGGLVQIGAMFDDRLKARVAAACRDLAAAMAEGDASGRGESTKPAEAAADGPAWWPGGLGQPSASGAQNGLRYAYFAERRRLAIARDGRVTLYDTGRHRIFGVSQRQSRGPHLAFTADDGTVDVDSLAVVPS</sequence>
<proteinExistence type="predicted"/>
<feature type="compositionally biased region" description="Low complexity" evidence="1">
    <location>
        <begin position="100"/>
        <end position="112"/>
    </location>
</feature>
<reference evidence="2 3" key="1">
    <citation type="submission" date="2018-09" db="EMBL/GenBank/DDBJ databases">
        <authorList>
            <person name="Grouzdev D.S."/>
            <person name="Krutkina M.S."/>
        </authorList>
    </citation>
    <scope>NUCLEOTIDE SEQUENCE [LARGE SCALE GENOMIC DNA]</scope>
    <source>
        <strain evidence="2 3">RmlP001</strain>
    </source>
</reference>
<evidence type="ECO:0000313" key="3">
    <source>
        <dbReference type="Proteomes" id="UP000289411"/>
    </source>
</evidence>
<evidence type="ECO:0000256" key="1">
    <source>
        <dbReference type="SAM" id="MobiDB-lite"/>
    </source>
</evidence>
<evidence type="ECO:0000313" key="2">
    <source>
        <dbReference type="EMBL" id="RYB07821.1"/>
    </source>
</evidence>
<dbReference type="AlphaFoldDB" id="A0A4Q2RLU1"/>
<protein>
    <submittedName>
        <fullName evidence="2">SHOCT domain-containing protein</fullName>
    </submittedName>
</protein>
<comment type="caution">
    <text evidence="2">The sequence shown here is derived from an EMBL/GenBank/DDBJ whole genome shotgun (WGS) entry which is preliminary data.</text>
</comment>
<reference evidence="2 3" key="2">
    <citation type="submission" date="2019-02" db="EMBL/GenBank/DDBJ databases">
        <title>'Lichenibacterium ramalinii' gen. nov. sp. nov., 'Lichenibacterium minor' gen. nov. sp. nov.</title>
        <authorList>
            <person name="Pankratov T."/>
        </authorList>
    </citation>
    <scope>NUCLEOTIDE SEQUENCE [LARGE SCALE GENOMIC DNA]</scope>
    <source>
        <strain evidence="2 3">RmlP001</strain>
    </source>
</reference>
<accession>A0A4Q2RLU1</accession>